<dbReference type="AlphaFoldDB" id="A0A1Z1FFC6"/>
<evidence type="ECO:0000256" key="6">
    <source>
        <dbReference type="ARBA" id="ARBA00022801"/>
    </source>
</evidence>
<dbReference type="InterPro" id="IPR000086">
    <property type="entry name" value="NUDIX_hydrolase_dom"/>
</dbReference>
<dbReference type="PANTHER" id="PTHR42904">
    <property type="entry name" value="NUDIX HYDROLASE, NUDC SUBFAMILY"/>
    <property type="match status" value="1"/>
</dbReference>
<keyword evidence="8" id="KW-0520">NAD</keyword>
<evidence type="ECO:0000256" key="2">
    <source>
        <dbReference type="ARBA" id="ARBA00001947"/>
    </source>
</evidence>
<keyword evidence="7" id="KW-0460">Magnesium</keyword>
<dbReference type="NCBIfam" id="NF001299">
    <property type="entry name" value="PRK00241.1"/>
    <property type="match status" value="1"/>
</dbReference>
<dbReference type="GO" id="GO:0019677">
    <property type="term" value="P:NAD+ catabolic process"/>
    <property type="evidence" value="ECO:0007669"/>
    <property type="project" value="TreeGrafter"/>
</dbReference>
<dbReference type="EC" id="3.6.1.22" evidence="4"/>
<dbReference type="EMBL" id="CP019602">
    <property type="protein sequence ID" value="ARU17430.1"/>
    <property type="molecule type" value="Genomic_DNA"/>
</dbReference>
<dbReference type="Pfam" id="PF09297">
    <property type="entry name" value="Zn_ribbon_NUD"/>
    <property type="match status" value="1"/>
</dbReference>
<protein>
    <recommendedName>
        <fullName evidence="4">NAD(+) diphosphatase</fullName>
        <ecNumber evidence="4">3.6.1.22</ecNumber>
    </recommendedName>
</protein>
<feature type="domain" description="Nudix hydrolase" evidence="11">
    <location>
        <begin position="160"/>
        <end position="290"/>
    </location>
</feature>
<dbReference type="SUPFAM" id="SSF55811">
    <property type="entry name" value="Nudix"/>
    <property type="match status" value="1"/>
</dbReference>
<evidence type="ECO:0000256" key="5">
    <source>
        <dbReference type="ARBA" id="ARBA00022723"/>
    </source>
</evidence>
<dbReference type="InterPro" id="IPR015376">
    <property type="entry name" value="Znr_NADH_PPase"/>
</dbReference>
<keyword evidence="5" id="KW-0479">Metal-binding</keyword>
<name>A0A1Z1FFC6_9SPHN</name>
<reference evidence="12 13" key="1">
    <citation type="submission" date="2017-01" db="EMBL/GenBank/DDBJ databases">
        <title>Complete genome sequence of esterase-producing bacterium Croceicoccus marinus E4A9.</title>
        <authorList>
            <person name="Wu Y.-H."/>
            <person name="Cheng H."/>
            <person name="Xu L."/>
            <person name="Huo Y.-Y."/>
            <person name="Wang C.-S."/>
            <person name="Xu X.-W."/>
        </authorList>
    </citation>
    <scope>NUCLEOTIDE SEQUENCE [LARGE SCALE GENOMIC DNA]</scope>
    <source>
        <strain evidence="12 13">E4A9</strain>
    </source>
</reference>
<dbReference type="PANTHER" id="PTHR42904:SF6">
    <property type="entry name" value="NAD-CAPPED RNA HYDROLASE NUDT12"/>
    <property type="match status" value="1"/>
</dbReference>
<dbReference type="STRING" id="450378.GCA_001661675_02087"/>
<organism evidence="12 13">
    <name type="scientific">Croceicoccus marinus</name>
    <dbReference type="NCBI Taxonomy" id="450378"/>
    <lineage>
        <taxon>Bacteria</taxon>
        <taxon>Pseudomonadati</taxon>
        <taxon>Pseudomonadota</taxon>
        <taxon>Alphaproteobacteria</taxon>
        <taxon>Sphingomonadales</taxon>
        <taxon>Erythrobacteraceae</taxon>
        <taxon>Croceicoccus</taxon>
    </lineage>
</organism>
<keyword evidence="6" id="KW-0378">Hydrolase</keyword>
<evidence type="ECO:0000256" key="9">
    <source>
        <dbReference type="ARBA" id="ARBA00023679"/>
    </source>
</evidence>
<dbReference type="InterPro" id="IPR020084">
    <property type="entry name" value="NUDIX_hydrolase_CS"/>
</dbReference>
<dbReference type="KEGG" id="cman:A9D14_10355"/>
<evidence type="ECO:0000313" key="13">
    <source>
        <dbReference type="Proteomes" id="UP000195807"/>
    </source>
</evidence>
<proteinExistence type="inferred from homology"/>
<evidence type="ECO:0000256" key="8">
    <source>
        <dbReference type="ARBA" id="ARBA00023027"/>
    </source>
</evidence>
<evidence type="ECO:0000256" key="3">
    <source>
        <dbReference type="ARBA" id="ARBA00009595"/>
    </source>
</evidence>
<dbReference type="GO" id="GO:0035529">
    <property type="term" value="F:NADH pyrophosphatase activity"/>
    <property type="evidence" value="ECO:0007669"/>
    <property type="project" value="TreeGrafter"/>
</dbReference>
<dbReference type="InterPro" id="IPR049734">
    <property type="entry name" value="NudC-like_C"/>
</dbReference>
<feature type="region of interest" description="Disordered" evidence="10">
    <location>
        <begin position="1"/>
        <end position="22"/>
    </location>
</feature>
<dbReference type="GO" id="GO:0046872">
    <property type="term" value="F:metal ion binding"/>
    <property type="evidence" value="ECO:0007669"/>
    <property type="project" value="UniProtKB-KW"/>
</dbReference>
<dbReference type="GO" id="GO:0006742">
    <property type="term" value="P:NADP+ catabolic process"/>
    <property type="evidence" value="ECO:0007669"/>
    <property type="project" value="TreeGrafter"/>
</dbReference>
<dbReference type="PROSITE" id="PS51462">
    <property type="entry name" value="NUDIX"/>
    <property type="match status" value="1"/>
</dbReference>
<comment type="cofactor">
    <cofactor evidence="2">
        <name>Zn(2+)</name>
        <dbReference type="ChEBI" id="CHEBI:29105"/>
    </cofactor>
</comment>
<gene>
    <name evidence="12" type="ORF">A9D14_10355</name>
</gene>
<sequence>MTEARNDGAESDRRRSRRVDRADHVRADPEALSALMGDRALLLRMDCCDPWVSEDGRLDWGTLDDAPAGAELVFLGLDGDRGCFAAVPRMLEGGDARGKAWLQAGQLSQQDFATFSAARSLASWHASHRFCARCGSMTVQGKGGWQRDCTDDACATSHFPRTDPVVIMTIEHVTPDGERLVLLGRGLGWPEGRYSALAGFVEPGETIEQAVQRETLEEAGLKVHSVRYRSSQAWPFPSQLMIGCHAMTDHSTLAVDRTELDDAFWATRAELFAALEDLPGKTFLPPPRHAIANSLLRDWLDRPAG</sequence>
<dbReference type="Gene3D" id="3.90.79.10">
    <property type="entry name" value="Nucleoside Triphosphate Pyrophosphohydrolase"/>
    <property type="match status" value="1"/>
</dbReference>
<evidence type="ECO:0000256" key="4">
    <source>
        <dbReference type="ARBA" id="ARBA00012381"/>
    </source>
</evidence>
<dbReference type="InterPro" id="IPR050241">
    <property type="entry name" value="NAD-cap_RNA_hydrolase_NudC"/>
</dbReference>
<comment type="similarity">
    <text evidence="3">Belongs to the Nudix hydrolase family. NudC subfamily.</text>
</comment>
<comment type="catalytic activity">
    <reaction evidence="9">
        <text>a 5'-end NAD(+)-phospho-ribonucleoside in mRNA + H2O = a 5'-end phospho-adenosine-phospho-ribonucleoside in mRNA + beta-nicotinamide D-ribonucleotide + 2 H(+)</text>
        <dbReference type="Rhea" id="RHEA:60876"/>
        <dbReference type="Rhea" id="RHEA-COMP:15698"/>
        <dbReference type="Rhea" id="RHEA-COMP:15719"/>
        <dbReference type="ChEBI" id="CHEBI:14649"/>
        <dbReference type="ChEBI" id="CHEBI:15377"/>
        <dbReference type="ChEBI" id="CHEBI:15378"/>
        <dbReference type="ChEBI" id="CHEBI:144029"/>
        <dbReference type="ChEBI" id="CHEBI:144051"/>
    </reaction>
    <physiologicalReaction direction="left-to-right" evidence="9">
        <dbReference type="Rhea" id="RHEA:60877"/>
    </physiologicalReaction>
</comment>
<evidence type="ECO:0000313" key="12">
    <source>
        <dbReference type="EMBL" id="ARU17430.1"/>
    </source>
</evidence>
<comment type="cofactor">
    <cofactor evidence="1">
        <name>Mg(2+)</name>
        <dbReference type="ChEBI" id="CHEBI:18420"/>
    </cofactor>
</comment>
<dbReference type="Proteomes" id="UP000195807">
    <property type="component" value="Chromosome"/>
</dbReference>
<evidence type="ECO:0000256" key="7">
    <source>
        <dbReference type="ARBA" id="ARBA00022842"/>
    </source>
</evidence>
<dbReference type="Pfam" id="PF00293">
    <property type="entry name" value="NUDIX"/>
    <property type="match status" value="1"/>
</dbReference>
<dbReference type="InterPro" id="IPR015797">
    <property type="entry name" value="NUDIX_hydrolase-like_dom_sf"/>
</dbReference>
<evidence type="ECO:0000256" key="1">
    <source>
        <dbReference type="ARBA" id="ARBA00001946"/>
    </source>
</evidence>
<evidence type="ECO:0000259" key="11">
    <source>
        <dbReference type="PROSITE" id="PS51462"/>
    </source>
</evidence>
<accession>A0A1Z1FFC6</accession>
<evidence type="ECO:0000256" key="10">
    <source>
        <dbReference type="SAM" id="MobiDB-lite"/>
    </source>
</evidence>
<keyword evidence="13" id="KW-1185">Reference proteome</keyword>
<dbReference type="CDD" id="cd03429">
    <property type="entry name" value="NUDIX_NADH_pyrophosphatase_Nudt13"/>
    <property type="match status" value="1"/>
</dbReference>
<dbReference type="PROSITE" id="PS00893">
    <property type="entry name" value="NUDIX_BOX"/>
    <property type="match status" value="1"/>
</dbReference>
<dbReference type="GO" id="GO:0005829">
    <property type="term" value="C:cytosol"/>
    <property type="evidence" value="ECO:0007669"/>
    <property type="project" value="TreeGrafter"/>
</dbReference>
<dbReference type="Gene3D" id="3.90.79.20">
    <property type="match status" value="1"/>
</dbReference>